<organism evidence="2 3">
    <name type="scientific">Mycolicibacterium neoaurum</name>
    <name type="common">Mycobacterium neoaurum</name>
    <dbReference type="NCBI Taxonomy" id="1795"/>
    <lineage>
        <taxon>Bacteria</taxon>
        <taxon>Bacillati</taxon>
        <taxon>Actinomycetota</taxon>
        <taxon>Actinomycetes</taxon>
        <taxon>Mycobacteriales</taxon>
        <taxon>Mycobacteriaceae</taxon>
        <taxon>Mycolicibacterium</taxon>
    </lineage>
</organism>
<evidence type="ECO:0000313" key="2">
    <source>
        <dbReference type="EMBL" id="CDQ43743.1"/>
    </source>
</evidence>
<reference evidence="2" key="2">
    <citation type="submission" date="2015-09" db="EMBL/GenBank/DDBJ databases">
        <title>Draft genome sequence of Mycobacterium neoaurum DSM 44074.</title>
        <authorList>
            <person name="Croce O."/>
            <person name="Robert C."/>
            <person name="Raoult D."/>
            <person name="Drancourt M."/>
        </authorList>
    </citation>
    <scope>NUCLEOTIDE SEQUENCE</scope>
    <source>
        <strain evidence="2">DSM 44074</strain>
    </source>
</reference>
<accession>A0AAV2WI80</accession>
<dbReference type="EMBL" id="LK021337">
    <property type="protein sequence ID" value="CDQ43743.1"/>
    <property type="molecule type" value="Genomic_DNA"/>
</dbReference>
<protein>
    <submittedName>
        <fullName evidence="2">Uncharacterized protein</fullName>
    </submittedName>
</protein>
<feature type="compositionally biased region" description="Pro residues" evidence="1">
    <location>
        <begin position="148"/>
        <end position="164"/>
    </location>
</feature>
<feature type="compositionally biased region" description="Basic and acidic residues" evidence="1">
    <location>
        <begin position="175"/>
        <end position="200"/>
    </location>
</feature>
<dbReference type="Proteomes" id="UP000028864">
    <property type="component" value="Unassembled WGS sequence"/>
</dbReference>
<name>A0AAV2WI80_MYCNE</name>
<evidence type="ECO:0000256" key="1">
    <source>
        <dbReference type="SAM" id="MobiDB-lite"/>
    </source>
</evidence>
<dbReference type="RefSeq" id="WP_030134050.1">
    <property type="nucleotide sequence ID" value="NZ_LK021337.1"/>
</dbReference>
<dbReference type="AlphaFoldDB" id="A0AAV2WI80"/>
<gene>
    <name evidence="2" type="ORF">BN1047_01614</name>
</gene>
<feature type="region of interest" description="Disordered" evidence="1">
    <location>
        <begin position="145"/>
        <end position="200"/>
    </location>
</feature>
<proteinExistence type="predicted"/>
<dbReference type="PROSITE" id="PS51257">
    <property type="entry name" value="PROKAR_LIPOPROTEIN"/>
    <property type="match status" value="1"/>
</dbReference>
<sequence length="200" mass="21585">MTPLRRRALLFSAPVVLILLLIACRLAWTGLAEDAAAQRFSAGVAAARDDRLVEAEEDFVSVLDRVDDGRSCALRVDLVLVRETLGDRAVVDAEADDAREHYRRAREVVVQAPRGCFAENTDADPGRREVRAQSAARLDAKIAALSQPLPPAPPPPAGAPPPLTTTPGSASTPDVQERRLNPDEGDPLDRLGDILRDAWS</sequence>
<evidence type="ECO:0000313" key="3">
    <source>
        <dbReference type="Proteomes" id="UP000028864"/>
    </source>
</evidence>
<reference evidence="2" key="1">
    <citation type="submission" date="2014-05" db="EMBL/GenBank/DDBJ databases">
        <authorList>
            <person name="Urmite Genomes"/>
        </authorList>
    </citation>
    <scope>NUCLEOTIDE SEQUENCE</scope>
    <source>
        <strain evidence="2">DSM 44074</strain>
    </source>
</reference>